<name>A0A9Q9IBQ5_9ACTN</name>
<evidence type="ECO:0000256" key="4">
    <source>
        <dbReference type="PROSITE-ProRule" id="PRU00808"/>
    </source>
</evidence>
<keyword evidence="2 3" id="KW-0647">Proteasome</keyword>
<dbReference type="Gene3D" id="3.60.20.10">
    <property type="entry name" value="Glutamine Phosphoribosylpyrophosphate, subunit 1, domain 1"/>
    <property type="match status" value="1"/>
</dbReference>
<evidence type="ECO:0000256" key="5">
    <source>
        <dbReference type="SAM" id="MobiDB-lite"/>
    </source>
</evidence>
<comment type="activity regulation">
    <text evidence="3">The formation of the proteasomal ATPase ARC-20S proteasome complex, likely via the docking of the C-termini of ARC into the intersubunit pockets in the alpha-rings, may trigger opening of the gate for substrate entry. Interconversion between the open-gate and close-gate conformations leads to a dynamic regulation of the 20S proteasome proteolysis activity.</text>
</comment>
<dbReference type="GO" id="GO:0019941">
    <property type="term" value="P:modification-dependent protein catabolic process"/>
    <property type="evidence" value="ECO:0007669"/>
    <property type="project" value="UniProtKB-UniRule"/>
</dbReference>
<dbReference type="InterPro" id="IPR001353">
    <property type="entry name" value="Proteasome_sua/b"/>
</dbReference>
<dbReference type="CDD" id="cd01906">
    <property type="entry name" value="proteasome_protease_HslV"/>
    <property type="match status" value="1"/>
</dbReference>
<dbReference type="InterPro" id="IPR050115">
    <property type="entry name" value="Proteasome_alpha"/>
</dbReference>
<accession>A0A9Q9IBQ5</accession>
<comment type="subunit">
    <text evidence="3">The 20S proteasome core is composed of 14 alpha and 14 beta subunits that assemble into four stacked heptameric rings, resulting in a barrel-shaped structure. The two inner rings, each composed of seven catalytic beta subunits, are sandwiched by two outer rings, each composed of seven alpha subunits. The catalytic chamber with the active sites is on the inside of the barrel. Has a gated structure, the ends of the cylinder being occluded by the N-termini of the alpha-subunits. Is capped by the proteasome-associated ATPase, ARC.</text>
</comment>
<dbReference type="AlphaFoldDB" id="A0A9Q9IBQ5"/>
<comment type="subcellular location">
    <subcellularLocation>
        <location evidence="3">Cytoplasm</location>
    </subcellularLocation>
</comment>
<feature type="compositionally biased region" description="Basic and acidic residues" evidence="5">
    <location>
        <begin position="232"/>
        <end position="247"/>
    </location>
</feature>
<evidence type="ECO:0000313" key="6">
    <source>
        <dbReference type="EMBL" id="UWZ52221.1"/>
    </source>
</evidence>
<dbReference type="PANTHER" id="PTHR11599">
    <property type="entry name" value="PROTEASOME SUBUNIT ALPHA/BETA"/>
    <property type="match status" value="1"/>
</dbReference>
<dbReference type="GO" id="GO:0005737">
    <property type="term" value="C:cytoplasm"/>
    <property type="evidence" value="ECO:0007669"/>
    <property type="project" value="UniProtKB-SubCell"/>
</dbReference>
<evidence type="ECO:0000256" key="2">
    <source>
        <dbReference type="ARBA" id="ARBA00022942"/>
    </source>
</evidence>
<keyword evidence="1 3" id="KW-0963">Cytoplasm</keyword>
<dbReference type="PROSITE" id="PS51475">
    <property type="entry name" value="PROTEASOME_ALPHA_2"/>
    <property type="match status" value="1"/>
</dbReference>
<dbReference type="EMBL" id="CP073767">
    <property type="protein sequence ID" value="UWZ52221.1"/>
    <property type="molecule type" value="Genomic_DNA"/>
</dbReference>
<comment type="similarity">
    <text evidence="3 4">Belongs to the peptidase T1A family.</text>
</comment>
<dbReference type="RefSeq" id="WP_033362893.1">
    <property type="nucleotide sequence ID" value="NZ_CP073767.1"/>
</dbReference>
<comment type="pathway">
    <text evidence="3">Protein degradation; proteasomal Pup-dependent pathway.</text>
</comment>
<evidence type="ECO:0000256" key="1">
    <source>
        <dbReference type="ARBA" id="ARBA00022490"/>
    </source>
</evidence>
<dbReference type="NCBIfam" id="TIGR03691">
    <property type="entry name" value="20S_bact_alpha"/>
    <property type="match status" value="1"/>
</dbReference>
<dbReference type="InterPro" id="IPR029055">
    <property type="entry name" value="Ntn_hydrolases_N"/>
</dbReference>
<evidence type="ECO:0000256" key="3">
    <source>
        <dbReference type="HAMAP-Rule" id="MF_00289"/>
    </source>
</evidence>
<proteinExistence type="inferred from homology"/>
<sequence length="283" mass="30265">MAMQFYASPEQIMRDRSEYARKGIARGRSVVVLSYEGGVLFVAENLSTALHKVSEIYDKIGFAAVGRYPEFENLRSAGVRLADLHGYSYGRRDVTGRQVANIYARTLGAIFTQEQKPYEVEICVAEVGATVEDDELYRITYDGSVQDEPGLVTMGGQSDAISGAVKSRLRPDQTLAEALKLAVEGLGSVGGENGQPRKLAANQLEVAVLDRRRPGRTFRRLTGLALTAILEDPAKAADPEAGLEDKPQPPASPNTPADNASGPAPDGEGTAGETPAEGDKPAE</sequence>
<dbReference type="Pfam" id="PF00227">
    <property type="entry name" value="Proteasome"/>
    <property type="match status" value="1"/>
</dbReference>
<dbReference type="InterPro" id="IPR023332">
    <property type="entry name" value="Proteasome_alpha-type"/>
</dbReference>
<evidence type="ECO:0000313" key="7">
    <source>
        <dbReference type="Proteomes" id="UP001058003"/>
    </source>
</evidence>
<protein>
    <recommendedName>
        <fullName evidence="3">Proteasome subunit alpha</fullName>
    </recommendedName>
    <alternativeName>
        <fullName evidence="3">20S proteasome alpha subunit</fullName>
    </alternativeName>
    <alternativeName>
        <fullName evidence="3">Proteasome core protein PrcA</fullName>
    </alternativeName>
</protein>
<dbReference type="GO" id="GO:0004298">
    <property type="term" value="F:threonine-type endopeptidase activity"/>
    <property type="evidence" value="ECO:0007669"/>
    <property type="project" value="InterPro"/>
</dbReference>
<feature type="region of interest" description="Disordered" evidence="5">
    <location>
        <begin position="232"/>
        <end position="283"/>
    </location>
</feature>
<dbReference type="InterPro" id="IPR022296">
    <property type="entry name" value="Proteasome_asu_bac"/>
</dbReference>
<comment type="function">
    <text evidence="3">Component of the proteasome core, a large protease complex with broad specificity involved in protein degradation.</text>
</comment>
<dbReference type="OrthoDB" id="9775643at2"/>
<reference evidence="6" key="1">
    <citation type="submission" date="2021-04" db="EMBL/GenBank/DDBJ databases">
        <title>Dactylosporangium aurantiacum NRRL B-8018 full assembly.</title>
        <authorList>
            <person name="Hartkoorn R.C."/>
            <person name="Beaudoing E."/>
            <person name="Hot D."/>
        </authorList>
    </citation>
    <scope>NUCLEOTIDE SEQUENCE</scope>
    <source>
        <strain evidence="6">NRRL B-8018</strain>
    </source>
</reference>
<keyword evidence="6" id="KW-0378">Hydrolase</keyword>
<dbReference type="KEGG" id="daur:Daura_36950"/>
<organism evidence="6 7">
    <name type="scientific">Dactylosporangium aurantiacum</name>
    <dbReference type="NCBI Taxonomy" id="35754"/>
    <lineage>
        <taxon>Bacteria</taxon>
        <taxon>Bacillati</taxon>
        <taxon>Actinomycetota</taxon>
        <taxon>Actinomycetes</taxon>
        <taxon>Micromonosporales</taxon>
        <taxon>Micromonosporaceae</taxon>
        <taxon>Dactylosporangium</taxon>
    </lineage>
</organism>
<dbReference type="GO" id="GO:0010498">
    <property type="term" value="P:proteasomal protein catabolic process"/>
    <property type="evidence" value="ECO:0007669"/>
    <property type="project" value="UniProtKB-UniRule"/>
</dbReference>
<dbReference type="GO" id="GO:0019773">
    <property type="term" value="C:proteasome core complex, alpha-subunit complex"/>
    <property type="evidence" value="ECO:0007669"/>
    <property type="project" value="UniProtKB-UniRule"/>
</dbReference>
<dbReference type="SUPFAM" id="SSF56235">
    <property type="entry name" value="N-terminal nucleophile aminohydrolases (Ntn hydrolases)"/>
    <property type="match status" value="1"/>
</dbReference>
<dbReference type="HAMAP" id="MF_00289_B">
    <property type="entry name" value="Proteasome_A_B"/>
    <property type="match status" value="1"/>
</dbReference>
<gene>
    <name evidence="3 6" type="primary">prcA</name>
    <name evidence="6" type="ORF">Daura_36950</name>
</gene>
<dbReference type="Proteomes" id="UP001058003">
    <property type="component" value="Chromosome"/>
</dbReference>
<keyword evidence="7" id="KW-1185">Reference proteome</keyword>